<dbReference type="SUPFAM" id="SSF55060">
    <property type="entry name" value="GHMP Kinase, C-terminal domain"/>
    <property type="match status" value="1"/>
</dbReference>
<comment type="similarity">
    <text evidence="2">Belongs to the GHMP kinase family. Homoserine kinase subfamily.</text>
</comment>
<comment type="catalytic activity">
    <reaction evidence="11">
        <text>L-homoserine + ATP = O-phospho-L-homoserine + ADP + H(+)</text>
        <dbReference type="Rhea" id="RHEA:13985"/>
        <dbReference type="ChEBI" id="CHEBI:15378"/>
        <dbReference type="ChEBI" id="CHEBI:30616"/>
        <dbReference type="ChEBI" id="CHEBI:57476"/>
        <dbReference type="ChEBI" id="CHEBI:57590"/>
        <dbReference type="ChEBI" id="CHEBI:456216"/>
        <dbReference type="EC" id="2.7.1.39"/>
    </reaction>
    <physiologicalReaction direction="left-to-right" evidence="11">
        <dbReference type="Rhea" id="RHEA:13986"/>
    </physiologicalReaction>
</comment>
<dbReference type="InterPro" id="IPR006203">
    <property type="entry name" value="GHMP_knse_ATP-bd_CS"/>
</dbReference>
<dbReference type="AlphaFoldDB" id="A0A090M8I9"/>
<name>A0A090M8I9_OSTTA</name>
<dbReference type="Proteomes" id="UP000009170">
    <property type="component" value="Unassembled WGS sequence"/>
</dbReference>
<accession>A0A090M8I9</accession>
<feature type="domain" description="GHMP kinase C-terminal" evidence="13">
    <location>
        <begin position="311"/>
        <end position="342"/>
    </location>
</feature>
<comment type="pathway">
    <text evidence="1">Amino-acid biosynthesis; L-threonine biosynthesis; L-threonine from L-aspartate: step 4/5.</text>
</comment>
<keyword evidence="5" id="KW-0028">Amino-acid biosynthesis</keyword>
<evidence type="ECO:0000256" key="7">
    <source>
        <dbReference type="ARBA" id="ARBA00022697"/>
    </source>
</evidence>
<sequence>MSLASARTLTHQNRVIKRARVVKTSTSSTVKQPTPSRRVQCAAANAEAKKSTISAHRWSTDVDAWVIEAQDCALEEGERLIVSVPATSANMGPGFDCFGFAVDVRNELIVERGSFGIDIEGEGKDELPRDETNAIYTAVKVGFEAARPGKTLPRDLRFTSVNRIPPARGLGSSSAALVSGLACGLALGGMDVEAPRTKQILLNLASDIEGHPDNVAPAIYGGFQISINDNNQWITQRVNCPTDVQSVLFVPKFQSLTSETRAQLPNELPMSTAVHNIARAGLLVNAFATGNLELLPYATQDMIHQPIRGKPFGLDALIDAALKAGAQGCFMSGAGPTVLAVVGGHGGSVENDTAGTYKASRVADAMLAASRANNVDGEVIIASPTETGVACFVEFA</sequence>
<dbReference type="GO" id="GO:0004413">
    <property type="term" value="F:homoserine kinase activity"/>
    <property type="evidence" value="ECO:0007669"/>
    <property type="project" value="UniProtKB-EC"/>
</dbReference>
<evidence type="ECO:0000256" key="8">
    <source>
        <dbReference type="ARBA" id="ARBA00022741"/>
    </source>
</evidence>
<dbReference type="PROSITE" id="PS00627">
    <property type="entry name" value="GHMP_KINASES_ATP"/>
    <property type="match status" value="1"/>
</dbReference>
<dbReference type="InterPro" id="IPR000870">
    <property type="entry name" value="Homoserine_kinase"/>
</dbReference>
<evidence type="ECO:0000256" key="5">
    <source>
        <dbReference type="ARBA" id="ARBA00022605"/>
    </source>
</evidence>
<dbReference type="PANTHER" id="PTHR20861">
    <property type="entry name" value="HOMOSERINE/4-DIPHOSPHOCYTIDYL-2-C-METHYL-D-ERYTHRITOL KINASE"/>
    <property type="match status" value="1"/>
</dbReference>
<dbReference type="EC" id="2.7.1.39" evidence="3"/>
<keyword evidence="6" id="KW-0808">Transferase</keyword>
<dbReference type="Gene3D" id="3.30.70.890">
    <property type="entry name" value="GHMP kinase, C-terminal domain"/>
    <property type="match status" value="1"/>
</dbReference>
<dbReference type="InterPro" id="IPR006204">
    <property type="entry name" value="GHMP_kinase_N_dom"/>
</dbReference>
<keyword evidence="7" id="KW-0791">Threonine biosynthesis</keyword>
<dbReference type="GeneID" id="34946046"/>
<dbReference type="HAMAP" id="MF_00384">
    <property type="entry name" value="Homoser_kinase"/>
    <property type="match status" value="1"/>
</dbReference>
<evidence type="ECO:0000259" key="12">
    <source>
        <dbReference type="Pfam" id="PF00288"/>
    </source>
</evidence>
<dbReference type="OrthoDB" id="195231at2759"/>
<feature type="domain" description="GHMP kinase N-terminal" evidence="12">
    <location>
        <begin position="135"/>
        <end position="222"/>
    </location>
</feature>
<comment type="caution">
    <text evidence="14">The sequence shown here is derived from an EMBL/GenBank/DDBJ whole genome shotgun (WGS) entry which is preliminary data.</text>
</comment>
<evidence type="ECO:0000256" key="10">
    <source>
        <dbReference type="ARBA" id="ARBA00022840"/>
    </source>
</evidence>
<dbReference type="UniPathway" id="UPA00050">
    <property type="reaction ID" value="UER00064"/>
</dbReference>
<gene>
    <name evidence="14" type="ORF">OT_ostta08g01650</name>
</gene>
<evidence type="ECO:0000256" key="3">
    <source>
        <dbReference type="ARBA" id="ARBA00012078"/>
    </source>
</evidence>
<dbReference type="EMBL" id="CAID01000008">
    <property type="protein sequence ID" value="CEG01439.1"/>
    <property type="molecule type" value="Genomic_DNA"/>
</dbReference>
<dbReference type="Pfam" id="PF00288">
    <property type="entry name" value="GHMP_kinases_N"/>
    <property type="match status" value="1"/>
</dbReference>
<keyword evidence="8" id="KW-0547">Nucleotide-binding</keyword>
<dbReference type="GO" id="GO:0009088">
    <property type="term" value="P:threonine biosynthetic process"/>
    <property type="evidence" value="ECO:0007669"/>
    <property type="project" value="UniProtKB-UniPathway"/>
</dbReference>
<proteinExistence type="inferred from homology"/>
<dbReference type="RefSeq" id="XP_022840957.1">
    <property type="nucleotide sequence ID" value="XM_022983549.1"/>
</dbReference>
<reference evidence="14 15" key="2">
    <citation type="journal article" date="2014" name="BMC Genomics">
        <title>An improved genome of the model marine alga Ostreococcus tauri unfolds by assessing Illumina de novo assemblies.</title>
        <authorList>
            <person name="Blanc-Mathieu R."/>
            <person name="Verhelst B."/>
            <person name="Derelle E."/>
            <person name="Rombauts S."/>
            <person name="Bouget F.Y."/>
            <person name="Carre I."/>
            <person name="Chateau A."/>
            <person name="Eyre-Walker A."/>
            <person name="Grimsley N."/>
            <person name="Moreau H."/>
            <person name="Piegu B."/>
            <person name="Rivals E."/>
            <person name="Schackwitz W."/>
            <person name="Van de Peer Y."/>
            <person name="Piganeau G."/>
        </authorList>
    </citation>
    <scope>NUCLEOTIDE SEQUENCE [LARGE SCALE GENOMIC DNA]</scope>
    <source>
        <strain evidence="15">OTTH 0595 / CCAP 157/2 / RCC745</strain>
    </source>
</reference>
<organism evidence="14 15">
    <name type="scientific">Ostreococcus tauri</name>
    <name type="common">Marine green alga</name>
    <dbReference type="NCBI Taxonomy" id="70448"/>
    <lineage>
        <taxon>Eukaryota</taxon>
        <taxon>Viridiplantae</taxon>
        <taxon>Chlorophyta</taxon>
        <taxon>Mamiellophyceae</taxon>
        <taxon>Mamiellales</taxon>
        <taxon>Bathycoccaceae</taxon>
        <taxon>Ostreococcus</taxon>
    </lineage>
</organism>
<dbReference type="InterPro" id="IPR013750">
    <property type="entry name" value="GHMP_kinase_C_dom"/>
</dbReference>
<dbReference type="Pfam" id="PF08544">
    <property type="entry name" value="GHMP_kinases_C"/>
    <property type="match status" value="1"/>
</dbReference>
<evidence type="ECO:0000256" key="2">
    <source>
        <dbReference type="ARBA" id="ARBA00007370"/>
    </source>
</evidence>
<evidence type="ECO:0000313" key="15">
    <source>
        <dbReference type="Proteomes" id="UP000009170"/>
    </source>
</evidence>
<dbReference type="STRING" id="70448.A0A090M8I9"/>
<dbReference type="Gene3D" id="3.30.230.10">
    <property type="match status" value="1"/>
</dbReference>
<evidence type="ECO:0000259" key="13">
    <source>
        <dbReference type="Pfam" id="PF08544"/>
    </source>
</evidence>
<dbReference type="KEGG" id="ota:OT_ostta08g01650"/>
<evidence type="ECO:0000256" key="11">
    <source>
        <dbReference type="ARBA" id="ARBA00049913"/>
    </source>
</evidence>
<dbReference type="InterPro" id="IPR036554">
    <property type="entry name" value="GHMP_kinase_C_sf"/>
</dbReference>
<dbReference type="PRINTS" id="PR00958">
    <property type="entry name" value="HOMSERKINASE"/>
</dbReference>
<dbReference type="GO" id="GO:0005524">
    <property type="term" value="F:ATP binding"/>
    <property type="evidence" value="ECO:0007669"/>
    <property type="project" value="UniProtKB-KW"/>
</dbReference>
<dbReference type="PANTHER" id="PTHR20861:SF1">
    <property type="entry name" value="HOMOSERINE KINASE"/>
    <property type="match status" value="1"/>
</dbReference>
<reference evidence="15" key="1">
    <citation type="journal article" date="2006" name="Proc. Natl. Acad. Sci. U.S.A.">
        <title>Genome analysis of the smallest free-living eukaryote Ostreococcus tauri unveils many unique features.</title>
        <authorList>
            <person name="Derelle E."/>
            <person name="Ferraz C."/>
            <person name="Rombauts S."/>
            <person name="Rouze P."/>
            <person name="Worden A.Z."/>
            <person name="Robbens S."/>
            <person name="Partensky F."/>
            <person name="Degroeve S."/>
            <person name="Echeynie S."/>
            <person name="Cooke R."/>
            <person name="Saeys Y."/>
            <person name="Wuyts J."/>
            <person name="Jabbari K."/>
            <person name="Bowler C."/>
            <person name="Panaud O."/>
            <person name="Piegu B."/>
            <person name="Ball S.G."/>
            <person name="Ral J.-P."/>
            <person name="Bouget F.-Y."/>
            <person name="Piganeau G."/>
            <person name="De Baets B."/>
            <person name="Picard A."/>
            <person name="Delseny M."/>
            <person name="Demaille J."/>
            <person name="Van de Peer Y."/>
            <person name="Moreau H."/>
        </authorList>
    </citation>
    <scope>NUCLEOTIDE SEQUENCE [LARGE SCALE GENOMIC DNA]</scope>
    <source>
        <strain evidence="15">OTTH 0595 / CCAP 157/2 / RCC745</strain>
    </source>
</reference>
<keyword evidence="15" id="KW-1185">Reference proteome</keyword>
<dbReference type="InterPro" id="IPR014721">
    <property type="entry name" value="Ribsml_uS5_D2-typ_fold_subgr"/>
</dbReference>
<evidence type="ECO:0000256" key="9">
    <source>
        <dbReference type="ARBA" id="ARBA00022777"/>
    </source>
</evidence>
<dbReference type="FunCoup" id="A0A090M8I9">
    <property type="interactions" value="628"/>
</dbReference>
<dbReference type="NCBIfam" id="TIGR00191">
    <property type="entry name" value="thrB"/>
    <property type="match status" value="1"/>
</dbReference>
<keyword evidence="9 14" id="KW-0418">Kinase</keyword>
<evidence type="ECO:0000256" key="6">
    <source>
        <dbReference type="ARBA" id="ARBA00022679"/>
    </source>
</evidence>
<dbReference type="SUPFAM" id="SSF54211">
    <property type="entry name" value="Ribosomal protein S5 domain 2-like"/>
    <property type="match status" value="1"/>
</dbReference>
<keyword evidence="10" id="KW-0067">ATP-binding</keyword>
<dbReference type="InParanoid" id="A0A090M8I9"/>
<evidence type="ECO:0000256" key="4">
    <source>
        <dbReference type="ARBA" id="ARBA00017858"/>
    </source>
</evidence>
<evidence type="ECO:0000313" key="14">
    <source>
        <dbReference type="EMBL" id="CEG01439.1"/>
    </source>
</evidence>
<protein>
    <recommendedName>
        <fullName evidence="4">Homoserine kinase</fullName>
        <ecNumber evidence="3">2.7.1.39</ecNumber>
    </recommendedName>
</protein>
<dbReference type="InterPro" id="IPR020568">
    <property type="entry name" value="Ribosomal_Su5_D2-typ_SF"/>
</dbReference>
<evidence type="ECO:0000256" key="1">
    <source>
        <dbReference type="ARBA" id="ARBA00005015"/>
    </source>
</evidence>